<keyword evidence="9 14" id="KW-1133">Transmembrane helix</keyword>
<dbReference type="Pfam" id="PF01453">
    <property type="entry name" value="B_lectin"/>
    <property type="match status" value="1"/>
</dbReference>
<dbReference type="SMART" id="SM00108">
    <property type="entry name" value="B_lectin"/>
    <property type="match status" value="1"/>
</dbReference>
<dbReference type="PIRSF" id="PIRSF000641">
    <property type="entry name" value="SRK"/>
    <property type="match status" value="1"/>
</dbReference>
<keyword evidence="3 13" id="KW-0808">Transferase</keyword>
<dbReference type="PROSITE" id="PS50011">
    <property type="entry name" value="PROTEIN_KINASE_DOM"/>
    <property type="match status" value="1"/>
</dbReference>
<dbReference type="Gene3D" id="2.90.10.10">
    <property type="entry name" value="Bulb-type lectin domain"/>
    <property type="match status" value="2"/>
</dbReference>
<feature type="domain" description="Protein kinase" evidence="15">
    <location>
        <begin position="496"/>
        <end position="738"/>
    </location>
</feature>
<dbReference type="PANTHER" id="PTHR47974:SF10">
    <property type="entry name" value="RECEPTOR-LIKE SERINE_THREONINE-PROTEIN KINASE"/>
    <property type="match status" value="1"/>
</dbReference>
<evidence type="ECO:0000256" key="12">
    <source>
        <dbReference type="ARBA" id="ARBA00023180"/>
    </source>
</evidence>
<feature type="domain" description="Apple" evidence="17">
    <location>
        <begin position="323"/>
        <end position="403"/>
    </location>
</feature>
<comment type="subcellular location">
    <subcellularLocation>
        <location evidence="1">Membrane</location>
        <topology evidence="1">Single-pass membrane protein</topology>
    </subcellularLocation>
</comment>
<evidence type="ECO:0000256" key="1">
    <source>
        <dbReference type="ARBA" id="ARBA00004167"/>
    </source>
</evidence>
<accession>A0AAV6XY51</accession>
<dbReference type="EMBL" id="WHWC01000002">
    <property type="protein sequence ID" value="KAG8387363.1"/>
    <property type="molecule type" value="Genomic_DNA"/>
</dbReference>
<dbReference type="InterPro" id="IPR001480">
    <property type="entry name" value="Bulb-type_lectin_dom"/>
</dbReference>
<evidence type="ECO:0000256" key="2">
    <source>
        <dbReference type="ARBA" id="ARBA00022527"/>
    </source>
</evidence>
<evidence type="ECO:0000256" key="10">
    <source>
        <dbReference type="ARBA" id="ARBA00023136"/>
    </source>
</evidence>
<dbReference type="PANTHER" id="PTHR47974">
    <property type="entry name" value="OS07G0415500 PROTEIN"/>
    <property type="match status" value="1"/>
</dbReference>
<gene>
    <name evidence="18" type="ORF">BUALT_Bualt02G0013600</name>
</gene>
<evidence type="ECO:0000256" key="8">
    <source>
        <dbReference type="ARBA" id="ARBA00022840"/>
    </source>
</evidence>
<evidence type="ECO:0000256" key="5">
    <source>
        <dbReference type="ARBA" id="ARBA00022729"/>
    </source>
</evidence>
<evidence type="ECO:0000256" key="11">
    <source>
        <dbReference type="ARBA" id="ARBA00023157"/>
    </source>
</evidence>
<dbReference type="AlphaFoldDB" id="A0AAV6XY51"/>
<evidence type="ECO:0000259" key="16">
    <source>
        <dbReference type="PROSITE" id="PS50927"/>
    </source>
</evidence>
<reference evidence="18" key="1">
    <citation type="submission" date="2019-10" db="EMBL/GenBank/DDBJ databases">
        <authorList>
            <person name="Zhang R."/>
            <person name="Pan Y."/>
            <person name="Wang J."/>
            <person name="Ma R."/>
            <person name="Yu S."/>
        </authorList>
    </citation>
    <scope>NUCLEOTIDE SEQUENCE</scope>
    <source>
        <strain evidence="18">LA-IB0</strain>
        <tissue evidence="18">Leaf</tissue>
    </source>
</reference>
<keyword evidence="19" id="KW-1185">Reference proteome</keyword>
<comment type="caution">
    <text evidence="18">The sequence shown here is derived from an EMBL/GenBank/DDBJ whole genome shotgun (WGS) entry which is preliminary data.</text>
</comment>
<dbReference type="Gene3D" id="3.30.200.20">
    <property type="entry name" value="Phosphorylase Kinase, domain 1"/>
    <property type="match status" value="1"/>
</dbReference>
<evidence type="ECO:0000256" key="9">
    <source>
        <dbReference type="ARBA" id="ARBA00022989"/>
    </source>
</evidence>
<organism evidence="18 19">
    <name type="scientific">Buddleja alternifolia</name>
    <dbReference type="NCBI Taxonomy" id="168488"/>
    <lineage>
        <taxon>Eukaryota</taxon>
        <taxon>Viridiplantae</taxon>
        <taxon>Streptophyta</taxon>
        <taxon>Embryophyta</taxon>
        <taxon>Tracheophyta</taxon>
        <taxon>Spermatophyta</taxon>
        <taxon>Magnoliopsida</taxon>
        <taxon>eudicotyledons</taxon>
        <taxon>Gunneridae</taxon>
        <taxon>Pentapetalae</taxon>
        <taxon>asterids</taxon>
        <taxon>lamiids</taxon>
        <taxon>Lamiales</taxon>
        <taxon>Scrophulariaceae</taxon>
        <taxon>Buddlejeae</taxon>
        <taxon>Buddleja</taxon>
    </lineage>
</organism>
<dbReference type="GO" id="GO:0004674">
    <property type="term" value="F:protein serine/threonine kinase activity"/>
    <property type="evidence" value="ECO:0007669"/>
    <property type="project" value="UniProtKB-KW"/>
</dbReference>
<dbReference type="PROSITE" id="PS50927">
    <property type="entry name" value="BULB_LECTIN"/>
    <property type="match status" value="2"/>
</dbReference>
<dbReference type="GO" id="GO:0005524">
    <property type="term" value="F:ATP binding"/>
    <property type="evidence" value="ECO:0007669"/>
    <property type="project" value="UniProtKB-KW"/>
</dbReference>
<dbReference type="SUPFAM" id="SSF56112">
    <property type="entry name" value="Protein kinase-like (PK-like)"/>
    <property type="match status" value="1"/>
</dbReference>
<sequence length="766" mass="84933">MLVLLCSAFCGGFCDDFSTMPLGFEVSSFESDKNCVSENGVFAFGFLEMDNDEYVVGIKYNLADKASNLPVWAIGGGIRVSLNSTFGLSMDGNLILMNPSRIVQWSSNTSTLGVQKVGLLNNGNLVLLSSKDEIVWESFGSPTNTLLPNQSLHYPQTLRAPSTKSTSSYYSFAISRAGELKLVWEHNVTYWRSHFSSPAIVKEARFDSSGVLGLYDENDKVVWSITAKDYGDSSVNLRHLRIDRDGNLRIYSWDSVSYTWKAVWQAVQDQCDVFGFCGLYSVCGYNSSGPVCNCLYSDPLEQGVESSGAGGAGCRKMVDLGNCRMHTSILVMKQTVLYGLYPSHDVGMLLSQTDCRDYCSNDTSCVAATSRNDGSGLCMIKRTTFISGYNTPFTPAVTFLKVCSVPQAVAAQGANRHGNEGSISSSGGLIAKKGSGKKLMLAIALIILLTVTVILSIQILVFWILYRRRKIKVKTRIPFGRDQMNQHYSVLIRLSFEEIKELTNNFANQLGTSVFKGGLPNKTPIVAKVLKNVVVSEKEFRVTVSTLSGTHHRNLASVKGFCFDSTNKILLYEYVPNGSLDKWLFKTDHSERIWHQRIDIALGVAHGVAYLHTECQKCIIHGNLKLENILLDENLVPKMTDFGLQDLITGRKSVSSSESPSERDIYMLGQIFLQIVTCEREILGENVEQILEQLDESRAGDYMEAIERIVRISFWCMQNKPFLRPSIGEVVKVLEGTLSVDRPPSGLPVRHDSMIDTEVASEIEEE</sequence>
<keyword evidence="5" id="KW-0732">Signal</keyword>
<feature type="domain" description="Bulb-type lectin" evidence="16">
    <location>
        <begin position="143"/>
        <end position="263"/>
    </location>
</feature>
<protein>
    <recommendedName>
        <fullName evidence="13">Receptor-like serine/threonine-protein kinase</fullName>
        <ecNumber evidence="13">2.7.11.1</ecNumber>
    </recommendedName>
</protein>
<evidence type="ECO:0000256" key="7">
    <source>
        <dbReference type="ARBA" id="ARBA00022777"/>
    </source>
</evidence>
<dbReference type="GO" id="GO:0016020">
    <property type="term" value="C:membrane"/>
    <property type="evidence" value="ECO:0007669"/>
    <property type="project" value="UniProtKB-SubCell"/>
</dbReference>
<keyword evidence="7 13" id="KW-0418">Kinase</keyword>
<dbReference type="InterPro" id="IPR011009">
    <property type="entry name" value="Kinase-like_dom_sf"/>
</dbReference>
<keyword evidence="6 13" id="KW-0547">Nucleotide-binding</keyword>
<evidence type="ECO:0000259" key="15">
    <source>
        <dbReference type="PROSITE" id="PS50011"/>
    </source>
</evidence>
<dbReference type="GO" id="GO:0048544">
    <property type="term" value="P:recognition of pollen"/>
    <property type="evidence" value="ECO:0007669"/>
    <property type="project" value="InterPro"/>
</dbReference>
<evidence type="ECO:0000313" key="18">
    <source>
        <dbReference type="EMBL" id="KAG8387363.1"/>
    </source>
</evidence>
<feature type="transmembrane region" description="Helical" evidence="14">
    <location>
        <begin position="439"/>
        <end position="466"/>
    </location>
</feature>
<keyword evidence="8 13" id="KW-0067">ATP-binding</keyword>
<dbReference type="Gene3D" id="1.10.510.10">
    <property type="entry name" value="Transferase(Phosphotransferase) domain 1"/>
    <property type="match status" value="1"/>
</dbReference>
<evidence type="ECO:0000256" key="14">
    <source>
        <dbReference type="SAM" id="Phobius"/>
    </source>
</evidence>
<dbReference type="EC" id="2.7.11.1" evidence="13"/>
<evidence type="ECO:0000256" key="4">
    <source>
        <dbReference type="ARBA" id="ARBA00022692"/>
    </source>
</evidence>
<evidence type="ECO:0000256" key="3">
    <source>
        <dbReference type="ARBA" id="ARBA00022679"/>
    </source>
</evidence>
<keyword evidence="10 14" id="KW-0472">Membrane</keyword>
<proteinExistence type="inferred from homology"/>
<dbReference type="InterPro" id="IPR036426">
    <property type="entry name" value="Bulb-type_lectin_dom_sf"/>
</dbReference>
<dbReference type="Pfam" id="PF07714">
    <property type="entry name" value="PK_Tyr_Ser-Thr"/>
    <property type="match status" value="1"/>
</dbReference>
<keyword evidence="4 14" id="KW-0812">Transmembrane</keyword>
<dbReference type="InterPro" id="IPR024171">
    <property type="entry name" value="SRK-like_kinase"/>
</dbReference>
<comment type="catalytic activity">
    <reaction evidence="13">
        <text>L-threonyl-[protein] + ATP = O-phospho-L-threonyl-[protein] + ADP + H(+)</text>
        <dbReference type="Rhea" id="RHEA:46608"/>
        <dbReference type="Rhea" id="RHEA-COMP:11060"/>
        <dbReference type="Rhea" id="RHEA-COMP:11605"/>
        <dbReference type="ChEBI" id="CHEBI:15378"/>
        <dbReference type="ChEBI" id="CHEBI:30013"/>
        <dbReference type="ChEBI" id="CHEBI:30616"/>
        <dbReference type="ChEBI" id="CHEBI:61977"/>
        <dbReference type="ChEBI" id="CHEBI:456216"/>
        <dbReference type="EC" id="2.7.11.1"/>
    </reaction>
</comment>
<dbReference type="InterPro" id="IPR003609">
    <property type="entry name" value="Pan_app"/>
</dbReference>
<dbReference type="Pfam" id="PF00954">
    <property type="entry name" value="S_locus_glycop"/>
    <property type="match status" value="1"/>
</dbReference>
<keyword evidence="12" id="KW-0325">Glycoprotein</keyword>
<dbReference type="PROSITE" id="PS50948">
    <property type="entry name" value="PAN"/>
    <property type="match status" value="1"/>
</dbReference>
<dbReference type="InterPro" id="IPR000858">
    <property type="entry name" value="S_locus_glycoprot_dom"/>
</dbReference>
<feature type="domain" description="Bulb-type lectin" evidence="16">
    <location>
        <begin position="20"/>
        <end position="140"/>
    </location>
</feature>
<comment type="similarity">
    <text evidence="13">Belongs to the protein kinase superfamily. Ser/Thr protein kinase family.</text>
</comment>
<evidence type="ECO:0000256" key="13">
    <source>
        <dbReference type="PIRNR" id="PIRNR000641"/>
    </source>
</evidence>
<dbReference type="InterPro" id="IPR000719">
    <property type="entry name" value="Prot_kinase_dom"/>
</dbReference>
<evidence type="ECO:0000313" key="19">
    <source>
        <dbReference type="Proteomes" id="UP000826271"/>
    </source>
</evidence>
<keyword evidence="11" id="KW-1015">Disulfide bond</keyword>
<comment type="catalytic activity">
    <reaction evidence="13">
        <text>L-seryl-[protein] + ATP = O-phospho-L-seryl-[protein] + ADP + H(+)</text>
        <dbReference type="Rhea" id="RHEA:17989"/>
        <dbReference type="Rhea" id="RHEA-COMP:9863"/>
        <dbReference type="Rhea" id="RHEA-COMP:11604"/>
        <dbReference type="ChEBI" id="CHEBI:15378"/>
        <dbReference type="ChEBI" id="CHEBI:29999"/>
        <dbReference type="ChEBI" id="CHEBI:30616"/>
        <dbReference type="ChEBI" id="CHEBI:83421"/>
        <dbReference type="ChEBI" id="CHEBI:456216"/>
        <dbReference type="EC" id="2.7.11.1"/>
    </reaction>
</comment>
<keyword evidence="2 13" id="KW-0723">Serine/threonine-protein kinase</keyword>
<name>A0AAV6XY51_9LAMI</name>
<dbReference type="SUPFAM" id="SSF51110">
    <property type="entry name" value="alpha-D-mannose-specific plant lectins"/>
    <property type="match status" value="2"/>
</dbReference>
<evidence type="ECO:0000256" key="6">
    <source>
        <dbReference type="ARBA" id="ARBA00022741"/>
    </source>
</evidence>
<evidence type="ECO:0000259" key="17">
    <source>
        <dbReference type="PROSITE" id="PS50948"/>
    </source>
</evidence>
<dbReference type="Proteomes" id="UP000826271">
    <property type="component" value="Unassembled WGS sequence"/>
</dbReference>
<dbReference type="InterPro" id="IPR001245">
    <property type="entry name" value="Ser-Thr/Tyr_kinase_cat_dom"/>
</dbReference>